<organism evidence="1">
    <name type="scientific">Rhizophora mucronata</name>
    <name type="common">Asiatic mangrove</name>
    <dbReference type="NCBI Taxonomy" id="61149"/>
    <lineage>
        <taxon>Eukaryota</taxon>
        <taxon>Viridiplantae</taxon>
        <taxon>Streptophyta</taxon>
        <taxon>Embryophyta</taxon>
        <taxon>Tracheophyta</taxon>
        <taxon>Spermatophyta</taxon>
        <taxon>Magnoliopsida</taxon>
        <taxon>eudicotyledons</taxon>
        <taxon>Gunneridae</taxon>
        <taxon>Pentapetalae</taxon>
        <taxon>rosids</taxon>
        <taxon>fabids</taxon>
        <taxon>Malpighiales</taxon>
        <taxon>Rhizophoraceae</taxon>
        <taxon>Rhizophora</taxon>
    </lineage>
</organism>
<protein>
    <submittedName>
        <fullName evidence="1">Uncharacterized protein</fullName>
    </submittedName>
</protein>
<accession>A0A2P2R3S7</accession>
<reference evidence="1" key="1">
    <citation type="submission" date="2018-02" db="EMBL/GenBank/DDBJ databases">
        <title>Rhizophora mucronata_Transcriptome.</title>
        <authorList>
            <person name="Meera S.P."/>
            <person name="Sreeshan A."/>
            <person name="Augustine A."/>
        </authorList>
    </citation>
    <scope>NUCLEOTIDE SEQUENCE</scope>
    <source>
        <tissue evidence="1">Leaf</tissue>
    </source>
</reference>
<name>A0A2P2R3S7_RHIMU</name>
<dbReference type="EMBL" id="GGEC01093432">
    <property type="protein sequence ID" value="MBX73916.1"/>
    <property type="molecule type" value="Transcribed_RNA"/>
</dbReference>
<proteinExistence type="predicted"/>
<sequence>MGEISKFFCPLWDNPVIKSLDIYSRGLRF</sequence>
<dbReference type="AlphaFoldDB" id="A0A2P2R3S7"/>
<evidence type="ECO:0000313" key="1">
    <source>
        <dbReference type="EMBL" id="MBX73916.1"/>
    </source>
</evidence>